<comment type="caution">
    <text evidence="1">The sequence shown here is derived from an EMBL/GenBank/DDBJ whole genome shotgun (WGS) entry which is preliminary data.</text>
</comment>
<evidence type="ECO:0000313" key="2">
    <source>
        <dbReference type="Proteomes" id="UP000230066"/>
    </source>
</evidence>
<evidence type="ECO:0000313" key="1">
    <source>
        <dbReference type="EMBL" id="THD19728.1"/>
    </source>
</evidence>
<dbReference type="AlphaFoldDB" id="A0A4E0RD05"/>
<dbReference type="EMBL" id="JXXN02005739">
    <property type="protein sequence ID" value="THD19728.1"/>
    <property type="molecule type" value="Genomic_DNA"/>
</dbReference>
<keyword evidence="2" id="KW-1185">Reference proteome</keyword>
<protein>
    <submittedName>
        <fullName evidence="1">Uncharacterized protein</fullName>
    </submittedName>
</protein>
<name>A0A4E0RD05_FASHE</name>
<reference evidence="1" key="1">
    <citation type="submission" date="2019-03" db="EMBL/GenBank/DDBJ databases">
        <title>Improved annotation for the trematode Fasciola hepatica.</title>
        <authorList>
            <person name="Choi Y.-J."/>
            <person name="Martin J."/>
            <person name="Mitreva M."/>
        </authorList>
    </citation>
    <scope>NUCLEOTIDE SEQUENCE [LARGE SCALE GENOMIC DNA]</scope>
</reference>
<proteinExistence type="predicted"/>
<sequence>MAKNLDTLPLLIDATYDSSTMGGPTGGQTRVNLRNEHMYCIITW</sequence>
<gene>
    <name evidence="1" type="ORF">D915_008780</name>
</gene>
<accession>A0A4E0RD05</accession>
<dbReference type="Proteomes" id="UP000230066">
    <property type="component" value="Unassembled WGS sequence"/>
</dbReference>
<organism evidence="1 2">
    <name type="scientific">Fasciola hepatica</name>
    <name type="common">Liver fluke</name>
    <dbReference type="NCBI Taxonomy" id="6192"/>
    <lineage>
        <taxon>Eukaryota</taxon>
        <taxon>Metazoa</taxon>
        <taxon>Spiralia</taxon>
        <taxon>Lophotrochozoa</taxon>
        <taxon>Platyhelminthes</taxon>
        <taxon>Trematoda</taxon>
        <taxon>Digenea</taxon>
        <taxon>Plagiorchiida</taxon>
        <taxon>Echinostomata</taxon>
        <taxon>Echinostomatoidea</taxon>
        <taxon>Fasciolidae</taxon>
        <taxon>Fasciola</taxon>
    </lineage>
</organism>